<protein>
    <recommendedName>
        <fullName evidence="5">Proteasome maturation factor UMP1</fullName>
    </recommendedName>
</protein>
<dbReference type="InterPro" id="IPR008012">
    <property type="entry name" value="Ump1"/>
</dbReference>
<evidence type="ECO:0000256" key="1">
    <source>
        <dbReference type="ARBA" id="ARBA00023186"/>
    </source>
</evidence>
<comment type="similarity">
    <text evidence="2">Belongs to the POMP/UMP1 family.</text>
</comment>
<dbReference type="GeneID" id="54781864"/>
<dbReference type="GO" id="GO:0005634">
    <property type="term" value="C:nucleus"/>
    <property type="evidence" value="ECO:0007669"/>
    <property type="project" value="TreeGrafter"/>
</dbReference>
<evidence type="ECO:0000256" key="2">
    <source>
        <dbReference type="ARBA" id="ARBA00043974"/>
    </source>
</evidence>
<organism evidence="3 4">
    <name type="scientific">Diutina rugosa</name>
    <name type="common">Yeast</name>
    <name type="synonym">Candida rugosa</name>
    <dbReference type="NCBI Taxonomy" id="5481"/>
    <lineage>
        <taxon>Eukaryota</taxon>
        <taxon>Fungi</taxon>
        <taxon>Dikarya</taxon>
        <taxon>Ascomycota</taxon>
        <taxon>Saccharomycotina</taxon>
        <taxon>Pichiomycetes</taxon>
        <taxon>Debaryomycetaceae</taxon>
        <taxon>Diutina</taxon>
    </lineage>
</organism>
<dbReference type="Proteomes" id="UP000449547">
    <property type="component" value="Unassembled WGS sequence"/>
</dbReference>
<sequence length="140" mass="15619">MTFQIVPASDHRDQVASDAFGVPSEAVPTLPDTLRTGQGPLNVASAINNRHPLEQRVANWDQTQRDTKMEMYRRVFGAGVPIKHQMELAIIDNEFTPLSTTNLHRDVVLGKDAEIDWEDVYPAQSSLAGFHTAMEKKMGM</sequence>
<dbReference type="GO" id="GO:0005737">
    <property type="term" value="C:cytoplasm"/>
    <property type="evidence" value="ECO:0007669"/>
    <property type="project" value="TreeGrafter"/>
</dbReference>
<dbReference type="Pfam" id="PF05348">
    <property type="entry name" value="UMP1"/>
    <property type="match status" value="1"/>
</dbReference>
<keyword evidence="4" id="KW-1185">Reference proteome</keyword>
<dbReference type="RefSeq" id="XP_034011985.1">
    <property type="nucleotide sequence ID" value="XM_034155951.1"/>
</dbReference>
<dbReference type="GO" id="GO:0043248">
    <property type="term" value="P:proteasome assembly"/>
    <property type="evidence" value="ECO:0007669"/>
    <property type="project" value="InterPro"/>
</dbReference>
<comment type="caution">
    <text evidence="3">The sequence shown here is derived from an EMBL/GenBank/DDBJ whole genome shotgun (WGS) entry which is preliminary data.</text>
</comment>
<dbReference type="PANTHER" id="PTHR12828:SF3">
    <property type="entry name" value="PROTEASOME MATURATION PROTEIN"/>
    <property type="match status" value="1"/>
</dbReference>
<keyword evidence="1" id="KW-0143">Chaperone</keyword>
<gene>
    <name evidence="3" type="ORF">DIURU_003213</name>
</gene>
<evidence type="ECO:0008006" key="5">
    <source>
        <dbReference type="Google" id="ProtNLM"/>
    </source>
</evidence>
<reference evidence="3 4" key="1">
    <citation type="submission" date="2019-07" db="EMBL/GenBank/DDBJ databases">
        <title>Genome assembly of two rare yeast pathogens: Diutina rugosa and Trichomonascus ciferrii.</title>
        <authorList>
            <person name="Mixao V."/>
            <person name="Saus E."/>
            <person name="Hansen A."/>
            <person name="Lass-Flor C."/>
            <person name="Gabaldon T."/>
        </authorList>
    </citation>
    <scope>NUCLEOTIDE SEQUENCE [LARGE SCALE GENOMIC DNA]</scope>
    <source>
        <strain evidence="3 4">CBS 613</strain>
    </source>
</reference>
<evidence type="ECO:0000313" key="4">
    <source>
        <dbReference type="Proteomes" id="UP000449547"/>
    </source>
</evidence>
<proteinExistence type="inferred from homology"/>
<dbReference type="OrthoDB" id="15001at2759"/>
<dbReference type="EMBL" id="SWFT01000102">
    <property type="protein sequence ID" value="KAA8901504.1"/>
    <property type="molecule type" value="Genomic_DNA"/>
</dbReference>
<accession>A0A642UR81</accession>
<dbReference type="OMA" id="MSMRIVP"/>
<dbReference type="VEuPathDB" id="FungiDB:DIURU_003213"/>
<dbReference type="AlphaFoldDB" id="A0A642UR81"/>
<evidence type="ECO:0000313" key="3">
    <source>
        <dbReference type="EMBL" id="KAA8901504.1"/>
    </source>
</evidence>
<name>A0A642UR81_DIURU</name>
<dbReference type="PANTHER" id="PTHR12828">
    <property type="entry name" value="PROTEASOME MATURATION PROTEIN UMP1"/>
    <property type="match status" value="1"/>
</dbReference>